<sequence length="134" mass="14765">MKVHLLLAFLIGTCYADNGVCNMSNGSIGKCVEPGQCKAPDLGNLNVYRTIQMVCQTGEECCDFIDKKMPIVLMTAELLIMDSVIFMFWSINAGFHTHPTRMETSEVARPAGAAASSTNKYEAPNRREGARRRS</sequence>
<accession>A0A9P0XFN1</accession>
<feature type="signal peptide" evidence="2">
    <location>
        <begin position="1"/>
        <end position="16"/>
    </location>
</feature>
<evidence type="ECO:0000256" key="2">
    <source>
        <dbReference type="SAM" id="SignalP"/>
    </source>
</evidence>
<keyword evidence="4" id="KW-1185">Reference proteome</keyword>
<dbReference type="EMBL" id="CALOZG010000040">
    <property type="protein sequence ID" value="CAH4034506.1"/>
    <property type="molecule type" value="Genomic_DNA"/>
</dbReference>
<dbReference type="Proteomes" id="UP001152562">
    <property type="component" value="Unassembled WGS sequence"/>
</dbReference>
<feature type="region of interest" description="Disordered" evidence="1">
    <location>
        <begin position="103"/>
        <end position="134"/>
    </location>
</feature>
<comment type="caution">
    <text evidence="3">The sequence shown here is derived from an EMBL/GenBank/DDBJ whole genome shotgun (WGS) entry which is preliminary data.</text>
</comment>
<proteinExistence type="predicted"/>
<name>A0A9P0XFN1_PIEBR</name>
<evidence type="ECO:0000256" key="1">
    <source>
        <dbReference type="SAM" id="MobiDB-lite"/>
    </source>
</evidence>
<keyword evidence="2" id="KW-0732">Signal</keyword>
<protein>
    <submittedName>
        <fullName evidence="3">Uncharacterized protein</fullName>
    </submittedName>
</protein>
<reference evidence="3" key="1">
    <citation type="submission" date="2022-05" db="EMBL/GenBank/DDBJ databases">
        <authorList>
            <person name="Okamura Y."/>
        </authorList>
    </citation>
    <scope>NUCLEOTIDE SEQUENCE</scope>
</reference>
<evidence type="ECO:0000313" key="4">
    <source>
        <dbReference type="Proteomes" id="UP001152562"/>
    </source>
</evidence>
<dbReference type="AlphaFoldDB" id="A0A9P0XFN1"/>
<feature type="chain" id="PRO_5040411322" evidence="2">
    <location>
        <begin position="17"/>
        <end position="134"/>
    </location>
</feature>
<gene>
    <name evidence="3" type="ORF">PIBRA_LOCUS10687</name>
</gene>
<evidence type="ECO:0000313" key="3">
    <source>
        <dbReference type="EMBL" id="CAH4034506.1"/>
    </source>
</evidence>
<organism evidence="3 4">
    <name type="scientific">Pieris brassicae</name>
    <name type="common">White butterfly</name>
    <name type="synonym">Large white butterfly</name>
    <dbReference type="NCBI Taxonomy" id="7116"/>
    <lineage>
        <taxon>Eukaryota</taxon>
        <taxon>Metazoa</taxon>
        <taxon>Ecdysozoa</taxon>
        <taxon>Arthropoda</taxon>
        <taxon>Hexapoda</taxon>
        <taxon>Insecta</taxon>
        <taxon>Pterygota</taxon>
        <taxon>Neoptera</taxon>
        <taxon>Endopterygota</taxon>
        <taxon>Lepidoptera</taxon>
        <taxon>Glossata</taxon>
        <taxon>Ditrysia</taxon>
        <taxon>Papilionoidea</taxon>
        <taxon>Pieridae</taxon>
        <taxon>Pierinae</taxon>
        <taxon>Pieris</taxon>
    </lineage>
</organism>